<dbReference type="PRINTS" id="PR00598">
    <property type="entry name" value="HTHMARR"/>
</dbReference>
<evidence type="ECO:0000256" key="3">
    <source>
        <dbReference type="ARBA" id="ARBA00023163"/>
    </source>
</evidence>
<dbReference type="PANTHER" id="PTHR42756">
    <property type="entry name" value="TRANSCRIPTIONAL REGULATOR, MARR"/>
    <property type="match status" value="1"/>
</dbReference>
<dbReference type="PANTHER" id="PTHR42756:SF1">
    <property type="entry name" value="TRANSCRIPTIONAL REPRESSOR OF EMRAB OPERON"/>
    <property type="match status" value="1"/>
</dbReference>
<keyword evidence="1" id="KW-0805">Transcription regulation</keyword>
<keyword evidence="2 5" id="KW-0238">DNA-binding</keyword>
<name>A0A1M7XW43_9FIRM</name>
<dbReference type="SUPFAM" id="SSF46785">
    <property type="entry name" value="Winged helix' DNA-binding domain"/>
    <property type="match status" value="1"/>
</dbReference>
<keyword evidence="3" id="KW-0804">Transcription</keyword>
<dbReference type="InterPro" id="IPR036390">
    <property type="entry name" value="WH_DNA-bd_sf"/>
</dbReference>
<accession>A0A1M7XW43</accession>
<sequence length="161" mass="19128">MKITAMELEQEVYRFADSIKDLLSPEIWENILLDCSKNEMFVLWLLYRQKEANMSQIAEYIHVPLNTATGIIARMEKRALVIRERSTEDKRIVTIQLAEQGMAQMQAAIREFSYYGTQVYEAFTEEEMELFYRMIQKLMEIMRQERKTDTGKPKIKKITIE</sequence>
<dbReference type="AlphaFoldDB" id="A0A1M7XW43"/>
<reference evidence="5 6" key="1">
    <citation type="submission" date="2016-12" db="EMBL/GenBank/DDBJ databases">
        <authorList>
            <person name="Song W.-J."/>
            <person name="Kurnit D.M."/>
        </authorList>
    </citation>
    <scope>NUCLEOTIDE SEQUENCE [LARGE SCALE GENOMIC DNA]</scope>
    <source>
        <strain evidence="5 6">DSM 12503</strain>
    </source>
</reference>
<evidence type="ECO:0000313" key="6">
    <source>
        <dbReference type="Proteomes" id="UP000184612"/>
    </source>
</evidence>
<dbReference type="GO" id="GO:0003677">
    <property type="term" value="F:DNA binding"/>
    <property type="evidence" value="ECO:0007669"/>
    <property type="project" value="UniProtKB-KW"/>
</dbReference>
<proteinExistence type="predicted"/>
<dbReference type="RefSeq" id="WP_073586805.1">
    <property type="nucleotide sequence ID" value="NZ_FRFD01000003.1"/>
</dbReference>
<feature type="domain" description="HTH marR-type" evidence="4">
    <location>
        <begin position="5"/>
        <end position="140"/>
    </location>
</feature>
<evidence type="ECO:0000256" key="2">
    <source>
        <dbReference type="ARBA" id="ARBA00023125"/>
    </source>
</evidence>
<dbReference type="GO" id="GO:0003700">
    <property type="term" value="F:DNA-binding transcription factor activity"/>
    <property type="evidence" value="ECO:0007669"/>
    <property type="project" value="InterPro"/>
</dbReference>
<dbReference type="PROSITE" id="PS50995">
    <property type="entry name" value="HTH_MARR_2"/>
    <property type="match status" value="1"/>
</dbReference>
<dbReference type="SMART" id="SM00347">
    <property type="entry name" value="HTH_MARR"/>
    <property type="match status" value="1"/>
</dbReference>
<dbReference type="Gene3D" id="1.10.10.10">
    <property type="entry name" value="Winged helix-like DNA-binding domain superfamily/Winged helix DNA-binding domain"/>
    <property type="match status" value="1"/>
</dbReference>
<dbReference type="OrthoDB" id="327696at2"/>
<gene>
    <name evidence="5" type="ORF">SAMN02745217_00033</name>
</gene>
<dbReference type="Proteomes" id="UP000184612">
    <property type="component" value="Unassembled WGS sequence"/>
</dbReference>
<dbReference type="EMBL" id="FRFD01000003">
    <property type="protein sequence ID" value="SHO42945.1"/>
    <property type="molecule type" value="Genomic_DNA"/>
</dbReference>
<dbReference type="InterPro" id="IPR000835">
    <property type="entry name" value="HTH_MarR-typ"/>
</dbReference>
<dbReference type="STRING" id="1121345.SAMN02745217_00033"/>
<dbReference type="Pfam" id="PF01047">
    <property type="entry name" value="MarR"/>
    <property type="match status" value="1"/>
</dbReference>
<dbReference type="InterPro" id="IPR036388">
    <property type="entry name" value="WH-like_DNA-bd_sf"/>
</dbReference>
<organism evidence="5 6">
    <name type="scientific">Anaerocolumna xylanovorans DSM 12503</name>
    <dbReference type="NCBI Taxonomy" id="1121345"/>
    <lineage>
        <taxon>Bacteria</taxon>
        <taxon>Bacillati</taxon>
        <taxon>Bacillota</taxon>
        <taxon>Clostridia</taxon>
        <taxon>Lachnospirales</taxon>
        <taxon>Lachnospiraceae</taxon>
        <taxon>Anaerocolumna</taxon>
    </lineage>
</organism>
<protein>
    <submittedName>
        <fullName evidence="5">DNA-binding transcriptional regulator, MarR family</fullName>
    </submittedName>
</protein>
<keyword evidence="6" id="KW-1185">Reference proteome</keyword>
<evidence type="ECO:0000256" key="1">
    <source>
        <dbReference type="ARBA" id="ARBA00023015"/>
    </source>
</evidence>
<evidence type="ECO:0000313" key="5">
    <source>
        <dbReference type="EMBL" id="SHO42945.1"/>
    </source>
</evidence>
<evidence type="ECO:0000259" key="4">
    <source>
        <dbReference type="PROSITE" id="PS50995"/>
    </source>
</evidence>